<dbReference type="Gene3D" id="2.60.120.470">
    <property type="entry name" value="PITH domain"/>
    <property type="match status" value="1"/>
</dbReference>
<accession>A0ABP0K1P7</accession>
<feature type="non-terminal residue" evidence="3">
    <location>
        <position position="1"/>
    </location>
</feature>
<dbReference type="PANTHER" id="PTHR12175:SF5">
    <property type="entry name" value="OS03G0795500 PROTEIN"/>
    <property type="match status" value="1"/>
</dbReference>
<dbReference type="PANTHER" id="PTHR12175">
    <property type="entry name" value="AD039 HT014 THIOREDOXIN FAMILY TRP26"/>
    <property type="match status" value="1"/>
</dbReference>
<sequence>VDSKYPLENIFNSDERFEVRSDADDQLIIHFSFTEQVKLSGFSLAAPTNDLMPTKIRLFTNQVSMDFSDASDLPAAFEMDVDAADLAEDKIIPLKRVKFIGIHSLTLFVESSEGGDNASVTNVKFFGEPMQGTNMNELKKVGAE</sequence>
<reference evidence="3 4" key="1">
    <citation type="submission" date="2024-02" db="EMBL/GenBank/DDBJ databases">
        <authorList>
            <person name="Chen Y."/>
            <person name="Shah S."/>
            <person name="Dougan E. K."/>
            <person name="Thang M."/>
            <person name="Chan C."/>
        </authorList>
    </citation>
    <scope>NUCLEOTIDE SEQUENCE [LARGE SCALE GENOMIC DNA]</scope>
</reference>
<evidence type="ECO:0000313" key="3">
    <source>
        <dbReference type="EMBL" id="CAK9020492.1"/>
    </source>
</evidence>
<comment type="similarity">
    <text evidence="1">Belongs to the PITHD1 family.</text>
</comment>
<dbReference type="Pfam" id="PF06201">
    <property type="entry name" value="PITH"/>
    <property type="match status" value="1"/>
</dbReference>
<organism evidence="3 4">
    <name type="scientific">Durusdinium trenchii</name>
    <dbReference type="NCBI Taxonomy" id="1381693"/>
    <lineage>
        <taxon>Eukaryota</taxon>
        <taxon>Sar</taxon>
        <taxon>Alveolata</taxon>
        <taxon>Dinophyceae</taxon>
        <taxon>Suessiales</taxon>
        <taxon>Symbiodiniaceae</taxon>
        <taxon>Durusdinium</taxon>
    </lineage>
</organism>
<protein>
    <submittedName>
        <fullName evidence="3">Thioredoxin-like protein 1 (Thioredoxin-related protein)</fullName>
    </submittedName>
</protein>
<dbReference type="SUPFAM" id="SSF49785">
    <property type="entry name" value="Galactose-binding domain-like"/>
    <property type="match status" value="1"/>
</dbReference>
<feature type="domain" description="PITH" evidence="2">
    <location>
        <begin position="1"/>
        <end position="144"/>
    </location>
</feature>
<dbReference type="InterPro" id="IPR010400">
    <property type="entry name" value="PITH_dom"/>
</dbReference>
<dbReference type="Proteomes" id="UP001642464">
    <property type="component" value="Unassembled WGS sequence"/>
</dbReference>
<comment type="caution">
    <text evidence="3">The sequence shown here is derived from an EMBL/GenBank/DDBJ whole genome shotgun (WGS) entry which is preliminary data.</text>
</comment>
<evidence type="ECO:0000313" key="4">
    <source>
        <dbReference type="Proteomes" id="UP001642464"/>
    </source>
</evidence>
<dbReference type="InterPro" id="IPR045099">
    <property type="entry name" value="PITH1-like"/>
</dbReference>
<evidence type="ECO:0000259" key="2">
    <source>
        <dbReference type="PROSITE" id="PS51532"/>
    </source>
</evidence>
<proteinExistence type="inferred from homology"/>
<keyword evidence="4" id="KW-1185">Reference proteome</keyword>
<dbReference type="InterPro" id="IPR037047">
    <property type="entry name" value="PITH_dom_sf"/>
</dbReference>
<name>A0ABP0K1P7_9DINO</name>
<dbReference type="EMBL" id="CAXAMM010009468">
    <property type="protein sequence ID" value="CAK9020492.1"/>
    <property type="molecule type" value="Genomic_DNA"/>
</dbReference>
<dbReference type="InterPro" id="IPR008979">
    <property type="entry name" value="Galactose-bd-like_sf"/>
</dbReference>
<evidence type="ECO:0000256" key="1">
    <source>
        <dbReference type="ARBA" id="ARBA00025788"/>
    </source>
</evidence>
<gene>
    <name evidence="3" type="ORF">SCF082_LOCUS14934</name>
</gene>
<dbReference type="PROSITE" id="PS51532">
    <property type="entry name" value="PITH"/>
    <property type="match status" value="1"/>
</dbReference>